<protein>
    <submittedName>
        <fullName evidence="1">Uncharacterized protein</fullName>
    </submittedName>
</protein>
<gene>
    <name evidence="1" type="ORF">Patl1_03547</name>
</gene>
<dbReference type="EMBL" id="CM047897">
    <property type="protein sequence ID" value="KAJ0111004.1"/>
    <property type="molecule type" value="Genomic_DNA"/>
</dbReference>
<evidence type="ECO:0000313" key="2">
    <source>
        <dbReference type="Proteomes" id="UP001164250"/>
    </source>
</evidence>
<accession>A0ACC1C5U2</accession>
<organism evidence="1 2">
    <name type="scientific">Pistacia atlantica</name>
    <dbReference type="NCBI Taxonomy" id="434234"/>
    <lineage>
        <taxon>Eukaryota</taxon>
        <taxon>Viridiplantae</taxon>
        <taxon>Streptophyta</taxon>
        <taxon>Embryophyta</taxon>
        <taxon>Tracheophyta</taxon>
        <taxon>Spermatophyta</taxon>
        <taxon>Magnoliopsida</taxon>
        <taxon>eudicotyledons</taxon>
        <taxon>Gunneridae</taxon>
        <taxon>Pentapetalae</taxon>
        <taxon>rosids</taxon>
        <taxon>malvids</taxon>
        <taxon>Sapindales</taxon>
        <taxon>Anacardiaceae</taxon>
        <taxon>Pistacia</taxon>
    </lineage>
</organism>
<keyword evidence="2" id="KW-1185">Reference proteome</keyword>
<evidence type="ECO:0000313" key="1">
    <source>
        <dbReference type="EMBL" id="KAJ0111004.1"/>
    </source>
</evidence>
<sequence>MVPPSLLKRLLGDEEYERWESLMLQKTLESMSDVAYCPRCETPCIEDEEQHAQCSKCFYSFCTLCRERRHVGATCMTPELKLRILQERQNSSQLQESQKQREREMINEMLSVKEILRDAKQCPSCKMAISRTEGCNKMVCHNCGQYFCYRCNKAIDGYDHFRDGTCDLFPQETINNWGERMNARQVVAQIQAEMFADHGHLCPNCGQHNAKVSEVGPVGNNNHIFCWACQMHYCYLCRKIVRRSSQHYGPKGCKQHTVG</sequence>
<dbReference type="Proteomes" id="UP001164250">
    <property type="component" value="Chromosome 1"/>
</dbReference>
<proteinExistence type="predicted"/>
<reference evidence="2" key="1">
    <citation type="journal article" date="2023" name="G3 (Bethesda)">
        <title>Genome assembly and association tests identify interacting loci associated with vigor, precocity, and sex in interspecific pistachio rootstocks.</title>
        <authorList>
            <person name="Palmer W."/>
            <person name="Jacygrad E."/>
            <person name="Sagayaradj S."/>
            <person name="Cavanaugh K."/>
            <person name="Han R."/>
            <person name="Bertier L."/>
            <person name="Beede B."/>
            <person name="Kafkas S."/>
            <person name="Golino D."/>
            <person name="Preece J."/>
            <person name="Michelmore R."/>
        </authorList>
    </citation>
    <scope>NUCLEOTIDE SEQUENCE [LARGE SCALE GENOMIC DNA]</scope>
</reference>
<comment type="caution">
    <text evidence="1">The sequence shown here is derived from an EMBL/GenBank/DDBJ whole genome shotgun (WGS) entry which is preliminary data.</text>
</comment>
<name>A0ACC1C5U2_9ROSI</name>